<gene>
    <name evidence="1" type="ORF">BDN71DRAFT_1164495</name>
</gene>
<name>A0A9P5ZV80_PLEER</name>
<keyword evidence="2" id="KW-1185">Reference proteome</keyword>
<dbReference type="OrthoDB" id="5584477at2759"/>
<comment type="caution">
    <text evidence="1">The sequence shown here is derived from an EMBL/GenBank/DDBJ whole genome shotgun (WGS) entry which is preliminary data.</text>
</comment>
<proteinExistence type="predicted"/>
<dbReference type="Proteomes" id="UP000807025">
    <property type="component" value="Unassembled WGS sequence"/>
</dbReference>
<accession>A0A9P5ZV80</accession>
<evidence type="ECO:0000313" key="2">
    <source>
        <dbReference type="Proteomes" id="UP000807025"/>
    </source>
</evidence>
<dbReference type="AlphaFoldDB" id="A0A9P5ZV80"/>
<organism evidence="1 2">
    <name type="scientific">Pleurotus eryngii</name>
    <name type="common">Boletus of the steppes</name>
    <dbReference type="NCBI Taxonomy" id="5323"/>
    <lineage>
        <taxon>Eukaryota</taxon>
        <taxon>Fungi</taxon>
        <taxon>Dikarya</taxon>
        <taxon>Basidiomycota</taxon>
        <taxon>Agaricomycotina</taxon>
        <taxon>Agaricomycetes</taxon>
        <taxon>Agaricomycetidae</taxon>
        <taxon>Agaricales</taxon>
        <taxon>Pleurotineae</taxon>
        <taxon>Pleurotaceae</taxon>
        <taxon>Pleurotus</taxon>
    </lineage>
</organism>
<reference evidence="1" key="1">
    <citation type="submission" date="2020-11" db="EMBL/GenBank/DDBJ databases">
        <authorList>
            <consortium name="DOE Joint Genome Institute"/>
            <person name="Ahrendt S."/>
            <person name="Riley R."/>
            <person name="Andreopoulos W."/>
            <person name="Labutti K."/>
            <person name="Pangilinan J."/>
            <person name="Ruiz-Duenas F.J."/>
            <person name="Barrasa J.M."/>
            <person name="Sanchez-Garcia M."/>
            <person name="Camarero S."/>
            <person name="Miyauchi S."/>
            <person name="Serrano A."/>
            <person name="Linde D."/>
            <person name="Babiker R."/>
            <person name="Drula E."/>
            <person name="Ayuso-Fernandez I."/>
            <person name="Pacheco R."/>
            <person name="Padilla G."/>
            <person name="Ferreira P."/>
            <person name="Barriuso J."/>
            <person name="Kellner H."/>
            <person name="Castanera R."/>
            <person name="Alfaro M."/>
            <person name="Ramirez L."/>
            <person name="Pisabarro A.G."/>
            <person name="Kuo A."/>
            <person name="Tritt A."/>
            <person name="Lipzen A."/>
            <person name="He G."/>
            <person name="Yan M."/>
            <person name="Ng V."/>
            <person name="Cullen D."/>
            <person name="Martin F."/>
            <person name="Rosso M.-N."/>
            <person name="Henrissat B."/>
            <person name="Hibbett D."/>
            <person name="Martinez A.T."/>
            <person name="Grigoriev I.V."/>
        </authorList>
    </citation>
    <scope>NUCLEOTIDE SEQUENCE</scope>
    <source>
        <strain evidence="1">ATCC 90797</strain>
    </source>
</reference>
<dbReference type="EMBL" id="MU154593">
    <property type="protein sequence ID" value="KAF9492959.1"/>
    <property type="molecule type" value="Genomic_DNA"/>
</dbReference>
<evidence type="ECO:0000313" key="1">
    <source>
        <dbReference type="EMBL" id="KAF9492959.1"/>
    </source>
</evidence>
<sequence>MIGSVNSETALRPDLLSSKAKSRRATRSHGMRRFWRAPIQCLFAASEHRVFVPIFCLNHAQGDFRLCFFHRGGLLATTSMYIQTEPGFRQFVSTIVGLWQWDTLDMRRPCHTLTLASITCNIVLTPFSAVAWPSVTSVFAVKLFQTVNTSKNSDGIQTRRQIRGPNYVYHPEVTTSLLQELKDAQESSESWYFLDPLNDLEPSPPQATKQLVSGLQLPDTFIVKCSHQSQGRNKEEEVFRSVQGFVGIPDILAGYDATLRFRIPLEHIPAEWNIMQQDEDDYDG</sequence>
<protein>
    <submittedName>
        <fullName evidence="1">Uncharacterized protein</fullName>
    </submittedName>
</protein>